<dbReference type="SUPFAM" id="SSF48619">
    <property type="entry name" value="Phospholipase A2, PLA2"/>
    <property type="match status" value="1"/>
</dbReference>
<dbReference type="GO" id="GO:0016042">
    <property type="term" value="P:lipid catabolic process"/>
    <property type="evidence" value="ECO:0007669"/>
    <property type="project" value="UniProtKB-KW"/>
</dbReference>
<dbReference type="PaxDb" id="121845-A0A3Q0J2U3"/>
<evidence type="ECO:0000313" key="15">
    <source>
        <dbReference type="RefSeq" id="XP_026681055.1"/>
    </source>
</evidence>
<dbReference type="GO" id="GO:0004623">
    <property type="term" value="F:phospholipase A2 activity"/>
    <property type="evidence" value="ECO:0007669"/>
    <property type="project" value="UniProtKB-EC"/>
</dbReference>
<evidence type="ECO:0000256" key="4">
    <source>
        <dbReference type="ARBA" id="ARBA00021721"/>
    </source>
</evidence>
<evidence type="ECO:0000313" key="14">
    <source>
        <dbReference type="Proteomes" id="UP000079169"/>
    </source>
</evidence>
<reference evidence="15" key="1">
    <citation type="submission" date="2025-08" db="UniProtKB">
        <authorList>
            <consortium name="RefSeq"/>
        </authorList>
    </citation>
    <scope>IDENTIFICATION</scope>
</reference>
<evidence type="ECO:0000256" key="7">
    <source>
        <dbReference type="ARBA" id="ARBA00022801"/>
    </source>
</evidence>
<dbReference type="GO" id="GO:0050482">
    <property type="term" value="P:arachidonate secretion"/>
    <property type="evidence" value="ECO:0007669"/>
    <property type="project" value="InterPro"/>
</dbReference>
<dbReference type="GO" id="GO:0005576">
    <property type="term" value="C:extracellular region"/>
    <property type="evidence" value="ECO:0007669"/>
    <property type="project" value="UniProtKB-SubCell"/>
</dbReference>
<evidence type="ECO:0000259" key="13">
    <source>
        <dbReference type="Pfam" id="PF05826"/>
    </source>
</evidence>
<keyword evidence="7" id="KW-0378">Hydrolase</keyword>
<proteinExistence type="predicted"/>
<sequence length="184" mass="21179">MICLGGWEGNIQHRSSEISQPLKFDVASFLSLILPGTKWCGDGNRAKHDDELGSLLKTDRCCRKHDFCFDSILPRQTKYNLTNNGPFVRLHCDCDIEFHRCLKRANTFASVGVGIIFFNILQSRCFKEEYPIVRCIQLTGRTCEQYELDKSKKKIHQWFANPKFPISTETLFRETDAIKIGVGR</sequence>
<dbReference type="InterPro" id="IPR036444">
    <property type="entry name" value="PLipase_A2_dom_sf"/>
</dbReference>
<keyword evidence="10" id="KW-0443">Lipid metabolism</keyword>
<accession>A0A3Q0J2U3</accession>
<evidence type="ECO:0000256" key="9">
    <source>
        <dbReference type="ARBA" id="ARBA00022963"/>
    </source>
</evidence>
<dbReference type="STRING" id="121845.A0A3Q0J2U3"/>
<dbReference type="AlphaFoldDB" id="A0A3Q0J2U3"/>
<evidence type="ECO:0000256" key="10">
    <source>
        <dbReference type="ARBA" id="ARBA00023098"/>
    </source>
</evidence>
<keyword evidence="11" id="KW-1015">Disulfide bond</keyword>
<dbReference type="EC" id="3.1.1.4" evidence="3"/>
<dbReference type="Pfam" id="PF05826">
    <property type="entry name" value="Phospholip_A2_2"/>
    <property type="match status" value="1"/>
</dbReference>
<organism evidence="14 15">
    <name type="scientific">Diaphorina citri</name>
    <name type="common">Asian citrus psyllid</name>
    <dbReference type="NCBI Taxonomy" id="121845"/>
    <lineage>
        <taxon>Eukaryota</taxon>
        <taxon>Metazoa</taxon>
        <taxon>Ecdysozoa</taxon>
        <taxon>Arthropoda</taxon>
        <taxon>Hexapoda</taxon>
        <taxon>Insecta</taxon>
        <taxon>Pterygota</taxon>
        <taxon>Neoptera</taxon>
        <taxon>Paraneoptera</taxon>
        <taxon>Hemiptera</taxon>
        <taxon>Sternorrhyncha</taxon>
        <taxon>Psylloidea</taxon>
        <taxon>Psyllidae</taxon>
        <taxon>Diaphorininae</taxon>
        <taxon>Diaphorina</taxon>
    </lineage>
</organism>
<keyword evidence="5" id="KW-0964">Secreted</keyword>
<feature type="domain" description="Phospholipase A2-like central" evidence="13">
    <location>
        <begin position="33"/>
        <end position="128"/>
    </location>
</feature>
<dbReference type="InterPro" id="IPR033113">
    <property type="entry name" value="PLA2_histidine"/>
</dbReference>
<comment type="cofactor">
    <cofactor evidence="1">
        <name>Ca(2+)</name>
        <dbReference type="ChEBI" id="CHEBI:29108"/>
    </cofactor>
</comment>
<name>A0A3Q0J2U3_DIACI</name>
<dbReference type="GeneID" id="113468396"/>
<dbReference type="KEGG" id="dci:113468396"/>
<dbReference type="InterPro" id="IPR016090">
    <property type="entry name" value="PLA2-like_dom"/>
</dbReference>
<dbReference type="FunFam" id="1.20.90.10:FF:000002">
    <property type="entry name" value="Phospholipase A2 group III"/>
    <property type="match status" value="1"/>
</dbReference>
<dbReference type="Gene3D" id="1.20.90.10">
    <property type="entry name" value="Phospholipase A2 domain"/>
    <property type="match status" value="1"/>
</dbReference>
<dbReference type="PROSITE" id="PS00118">
    <property type="entry name" value="PA2_HIS"/>
    <property type="match status" value="1"/>
</dbReference>
<evidence type="ECO:0000256" key="6">
    <source>
        <dbReference type="ARBA" id="ARBA00022723"/>
    </source>
</evidence>
<protein>
    <recommendedName>
        <fullName evidence="4">Phospholipase A2</fullName>
        <ecNumber evidence="3">3.1.1.4</ecNumber>
    </recommendedName>
    <alternativeName>
        <fullName evidence="12">Phosphatidylcholine 2-acylhydrolase</fullName>
    </alternativeName>
</protein>
<gene>
    <name evidence="15" type="primary">LOC113468396</name>
</gene>
<evidence type="ECO:0000256" key="2">
    <source>
        <dbReference type="ARBA" id="ARBA00004613"/>
    </source>
</evidence>
<evidence type="ECO:0000256" key="11">
    <source>
        <dbReference type="ARBA" id="ARBA00023157"/>
    </source>
</evidence>
<dbReference type="GO" id="GO:0006644">
    <property type="term" value="P:phospholipid metabolic process"/>
    <property type="evidence" value="ECO:0007669"/>
    <property type="project" value="InterPro"/>
</dbReference>
<dbReference type="GO" id="GO:0046872">
    <property type="term" value="F:metal ion binding"/>
    <property type="evidence" value="ECO:0007669"/>
    <property type="project" value="UniProtKB-KW"/>
</dbReference>
<keyword evidence="9" id="KW-0442">Lipid degradation</keyword>
<comment type="subcellular location">
    <subcellularLocation>
        <location evidence="2">Secreted</location>
    </subcellularLocation>
</comment>
<dbReference type="PANTHER" id="PTHR12253">
    <property type="entry name" value="RH14732P"/>
    <property type="match status" value="1"/>
</dbReference>
<dbReference type="RefSeq" id="XP_026681055.1">
    <property type="nucleotide sequence ID" value="XM_026825254.1"/>
</dbReference>
<evidence type="ECO:0000256" key="12">
    <source>
        <dbReference type="ARBA" id="ARBA00029903"/>
    </source>
</evidence>
<keyword evidence="6" id="KW-0479">Metal-binding</keyword>
<evidence type="ECO:0000256" key="5">
    <source>
        <dbReference type="ARBA" id="ARBA00022525"/>
    </source>
</evidence>
<evidence type="ECO:0000256" key="8">
    <source>
        <dbReference type="ARBA" id="ARBA00022837"/>
    </source>
</evidence>
<keyword evidence="14" id="KW-1185">Reference proteome</keyword>
<dbReference type="Proteomes" id="UP000079169">
    <property type="component" value="Unplaced"/>
</dbReference>
<evidence type="ECO:0000256" key="3">
    <source>
        <dbReference type="ARBA" id="ARBA00013278"/>
    </source>
</evidence>
<keyword evidence="8" id="KW-0106">Calcium</keyword>
<evidence type="ECO:0000256" key="1">
    <source>
        <dbReference type="ARBA" id="ARBA00001913"/>
    </source>
</evidence>